<evidence type="ECO:0000313" key="1">
    <source>
        <dbReference type="EMBL" id="KAF0898614.1"/>
    </source>
</evidence>
<dbReference type="AlphaFoldDB" id="A0A6G1CFT4"/>
<organism evidence="1 2">
    <name type="scientific">Oryza meyeriana var. granulata</name>
    <dbReference type="NCBI Taxonomy" id="110450"/>
    <lineage>
        <taxon>Eukaryota</taxon>
        <taxon>Viridiplantae</taxon>
        <taxon>Streptophyta</taxon>
        <taxon>Embryophyta</taxon>
        <taxon>Tracheophyta</taxon>
        <taxon>Spermatophyta</taxon>
        <taxon>Magnoliopsida</taxon>
        <taxon>Liliopsida</taxon>
        <taxon>Poales</taxon>
        <taxon>Poaceae</taxon>
        <taxon>BOP clade</taxon>
        <taxon>Oryzoideae</taxon>
        <taxon>Oryzeae</taxon>
        <taxon>Oryzinae</taxon>
        <taxon>Oryza</taxon>
        <taxon>Oryza meyeriana</taxon>
    </lineage>
</organism>
<dbReference type="OrthoDB" id="513013at2759"/>
<proteinExistence type="predicted"/>
<gene>
    <name evidence="1" type="ORF">E2562_008197</name>
</gene>
<name>A0A6G1CFT4_9ORYZ</name>
<dbReference type="PANTHER" id="PTHR15852:SF29">
    <property type="entry name" value="PLASTID TRANSCRIPTIONALLY ACTIVE PROTEIN"/>
    <property type="match status" value="1"/>
</dbReference>
<reference evidence="1 2" key="1">
    <citation type="submission" date="2019-11" db="EMBL/GenBank/DDBJ databases">
        <title>Whole genome sequence of Oryza granulata.</title>
        <authorList>
            <person name="Li W."/>
        </authorList>
    </citation>
    <scope>NUCLEOTIDE SEQUENCE [LARGE SCALE GENOMIC DNA]</scope>
    <source>
        <strain evidence="2">cv. Menghai</strain>
        <tissue evidence="1">Leaf</tissue>
    </source>
</reference>
<accession>A0A6G1CFT4</accession>
<evidence type="ECO:0000313" key="2">
    <source>
        <dbReference type="Proteomes" id="UP000479710"/>
    </source>
</evidence>
<sequence>MTKFLRKVYIIDTLTLVHRTSVSGMFALGYQSSKLCHLTHQNSLTRASSQSGPNTLLGLTTMGPQSANETKAPRRRVAGKRLTHYSSLAHGRKFAASCGACEGKGTYVCRLCRGSSTIDWSPLYDPVFVNPCLCPTCDGTRVQRCLNCLGKGYA</sequence>
<dbReference type="PANTHER" id="PTHR15852">
    <property type="entry name" value="PLASTID TRANSCRIPTIONALLY ACTIVE PROTEIN"/>
    <property type="match status" value="1"/>
</dbReference>
<dbReference type="InterPro" id="IPR036410">
    <property type="entry name" value="HSP_DnaJ_Cys-rich_dom_sf"/>
</dbReference>
<keyword evidence="2" id="KW-1185">Reference proteome</keyword>
<dbReference type="SUPFAM" id="SSF57938">
    <property type="entry name" value="DnaJ/Hsp40 cysteine-rich domain"/>
    <property type="match status" value="1"/>
</dbReference>
<comment type="caution">
    <text evidence="1">The sequence shown here is derived from an EMBL/GenBank/DDBJ whole genome shotgun (WGS) entry which is preliminary data.</text>
</comment>
<protein>
    <submittedName>
        <fullName evidence="1">Uncharacterized protein</fullName>
    </submittedName>
</protein>
<dbReference type="Proteomes" id="UP000479710">
    <property type="component" value="Unassembled WGS sequence"/>
</dbReference>
<dbReference type="EMBL" id="SPHZ02000009">
    <property type="protein sequence ID" value="KAF0898614.1"/>
    <property type="molecule type" value="Genomic_DNA"/>
</dbReference>